<protein>
    <submittedName>
        <fullName evidence="1">Uncharacterized protein</fullName>
    </submittedName>
</protein>
<keyword evidence="3" id="KW-1185">Reference proteome</keyword>
<organism evidence="1">
    <name type="scientific">Spironucleus salmonicida</name>
    <dbReference type="NCBI Taxonomy" id="348837"/>
    <lineage>
        <taxon>Eukaryota</taxon>
        <taxon>Metamonada</taxon>
        <taxon>Diplomonadida</taxon>
        <taxon>Hexamitidae</taxon>
        <taxon>Hexamitinae</taxon>
        <taxon>Spironucleus</taxon>
    </lineage>
</organism>
<evidence type="ECO:0000313" key="1">
    <source>
        <dbReference type="EMBL" id="EST43420.1"/>
    </source>
</evidence>
<evidence type="ECO:0000313" key="3">
    <source>
        <dbReference type="Proteomes" id="UP000018208"/>
    </source>
</evidence>
<accession>V6LFU4</accession>
<dbReference type="EMBL" id="AUWU02000002">
    <property type="protein sequence ID" value="KAH0576210.1"/>
    <property type="molecule type" value="Genomic_DNA"/>
</dbReference>
<reference evidence="2" key="2">
    <citation type="submission" date="2020-12" db="EMBL/GenBank/DDBJ databases">
        <title>New Spironucleus salmonicida genome in near-complete chromosomes.</title>
        <authorList>
            <person name="Xu F."/>
            <person name="Kurt Z."/>
            <person name="Jimenez-Gonzalez A."/>
            <person name="Astvaldsson A."/>
            <person name="Andersson J.O."/>
            <person name="Svard S.G."/>
        </authorList>
    </citation>
    <scope>NUCLEOTIDE SEQUENCE</scope>
    <source>
        <strain evidence="2">ATCC 50377</strain>
    </source>
</reference>
<dbReference type="AlphaFoldDB" id="V6LFU4"/>
<dbReference type="VEuPathDB" id="GiardiaDB:SS50377_21771"/>
<dbReference type="EMBL" id="KI546137">
    <property type="protein sequence ID" value="EST43420.1"/>
    <property type="molecule type" value="Genomic_DNA"/>
</dbReference>
<gene>
    <name evidence="1" type="ORF">SS50377_16882</name>
    <name evidence="2" type="ORF">SS50377_21771</name>
</gene>
<dbReference type="Proteomes" id="UP000018208">
    <property type="component" value="Unassembled WGS sequence"/>
</dbReference>
<evidence type="ECO:0000313" key="2">
    <source>
        <dbReference type="EMBL" id="KAH0576210.1"/>
    </source>
</evidence>
<sequence length="387" mass="43828">MPQIPKESRLFLHYDNGSLYCHGKQTSYNTDSNFNQLSSQPCPQIASNRPFSHFYNAIPNQNQFFALMNGKLLKLSNFAVSPICDLPSPSSEKYKLFAVDDALLFVDDQGRVFKYANASFQLTEIDFLLGDSYVLSKQIGGQAVQIAVNLTKCVVFVKFGERTVQQKIDPFLTLDFLCPFYAILHCEYNNFLVDFTDLGTEFQVYESKSRVREIEWNRVSGFLEAKRDVLVLQDEFLAQFDGLDVNQLKKRCCELFPEGFESKRPSCITTTSNDVWKFGLNCAQELPIQRTVEKAQGLQNAAICTKNDVFGAKIGAKSIENSVSGPSDVQKLVIQQAQKISVLEGKMQMLERNQEFYSALITDLVDLLPEGKKEAVLAKMIRWQVSK</sequence>
<reference evidence="1 2" key="1">
    <citation type="journal article" date="2014" name="PLoS Genet.">
        <title>The Genome of Spironucleus salmonicida Highlights a Fish Pathogen Adapted to Fluctuating Environments.</title>
        <authorList>
            <person name="Xu F."/>
            <person name="Jerlstrom-Hultqvist J."/>
            <person name="Einarsson E."/>
            <person name="Astvaldsson A."/>
            <person name="Svard S.G."/>
            <person name="Andersson J.O."/>
        </authorList>
    </citation>
    <scope>NUCLEOTIDE SEQUENCE</scope>
    <source>
        <strain evidence="2">ATCC 50377</strain>
    </source>
</reference>
<proteinExistence type="predicted"/>
<name>V6LFU4_9EUKA</name>